<reference evidence="2 3" key="1">
    <citation type="submission" date="2017-08" db="EMBL/GenBank/DDBJ databases">
        <title>Burning lignite coal seam in the remote Altai Mountains harbors a hydrogen-driven thermophilic microbial community.</title>
        <authorList>
            <person name="Kadnikov V.V."/>
            <person name="Mardanov A.V."/>
            <person name="Ivasenko D."/>
            <person name="Beletsky A.V."/>
            <person name="Karnachuk O.V."/>
            <person name="Ravin N.V."/>
        </authorList>
    </citation>
    <scope>NUCLEOTIDE SEQUENCE [LARGE SCALE GENOMIC DNA]</scope>
    <source>
        <strain evidence="2">AL31</strain>
    </source>
</reference>
<evidence type="ECO:0000313" key="3">
    <source>
        <dbReference type="Proteomes" id="UP000244016"/>
    </source>
</evidence>
<protein>
    <submittedName>
        <fullName evidence="2">Uncharacterized protein</fullName>
    </submittedName>
</protein>
<dbReference type="Proteomes" id="UP000244016">
    <property type="component" value="Unassembled WGS sequence"/>
</dbReference>
<name>A0A2T5GAD9_9BACL</name>
<evidence type="ECO:0000256" key="1">
    <source>
        <dbReference type="SAM" id="MobiDB-lite"/>
    </source>
</evidence>
<sequence>MEKQKPRASHLAPYGPEVSESQIVSHGKAGVAFATPEAVGVR</sequence>
<proteinExistence type="predicted"/>
<dbReference type="AlphaFoldDB" id="A0A2T5GAD9"/>
<dbReference type="EMBL" id="PEBW01000001">
    <property type="protein sequence ID" value="PTQ53141.1"/>
    <property type="molecule type" value="Genomic_DNA"/>
</dbReference>
<organism evidence="2 3">
    <name type="scientific">Brockia lithotrophica</name>
    <dbReference type="NCBI Taxonomy" id="933949"/>
    <lineage>
        <taxon>Bacteria</taxon>
        <taxon>Bacillati</taxon>
        <taxon>Bacillota</taxon>
        <taxon>Bacilli</taxon>
        <taxon>Bacillales</taxon>
        <taxon>Bacillales Family X. Incertae Sedis</taxon>
        <taxon>Brockia</taxon>
    </lineage>
</organism>
<gene>
    <name evidence="2" type="ORF">BLITH_0221</name>
</gene>
<accession>A0A2T5GAD9</accession>
<evidence type="ECO:0000313" key="2">
    <source>
        <dbReference type="EMBL" id="PTQ53141.1"/>
    </source>
</evidence>
<feature type="region of interest" description="Disordered" evidence="1">
    <location>
        <begin position="1"/>
        <end position="21"/>
    </location>
</feature>
<comment type="caution">
    <text evidence="2">The sequence shown here is derived from an EMBL/GenBank/DDBJ whole genome shotgun (WGS) entry which is preliminary data.</text>
</comment>